<evidence type="ECO:0000259" key="2">
    <source>
        <dbReference type="SMART" id="SM00014"/>
    </source>
</evidence>
<feature type="transmembrane region" description="Helical" evidence="1">
    <location>
        <begin position="67"/>
        <end position="89"/>
    </location>
</feature>
<dbReference type="Pfam" id="PF01569">
    <property type="entry name" value="PAP2"/>
    <property type="match status" value="1"/>
</dbReference>
<feature type="transmembrane region" description="Helical" evidence="1">
    <location>
        <begin position="96"/>
        <end position="113"/>
    </location>
</feature>
<comment type="caution">
    <text evidence="3">The sequence shown here is derived from an EMBL/GenBank/DDBJ whole genome shotgun (WGS) entry which is preliminary data.</text>
</comment>
<dbReference type="PANTHER" id="PTHR14969:SF13">
    <property type="entry name" value="AT30094P"/>
    <property type="match status" value="1"/>
</dbReference>
<evidence type="ECO:0000313" key="3">
    <source>
        <dbReference type="EMBL" id="MBC4016177.1"/>
    </source>
</evidence>
<feature type="transmembrane region" description="Helical" evidence="1">
    <location>
        <begin position="194"/>
        <end position="212"/>
    </location>
</feature>
<dbReference type="InterPro" id="IPR036938">
    <property type="entry name" value="PAP2/HPO_sf"/>
</dbReference>
<organism evidence="3 4">
    <name type="scientific">Siccirubricoccus deserti</name>
    <dbReference type="NCBI Taxonomy" id="2013562"/>
    <lineage>
        <taxon>Bacteria</taxon>
        <taxon>Pseudomonadati</taxon>
        <taxon>Pseudomonadota</taxon>
        <taxon>Alphaproteobacteria</taxon>
        <taxon>Acetobacterales</taxon>
        <taxon>Roseomonadaceae</taxon>
        <taxon>Siccirubricoccus</taxon>
    </lineage>
</organism>
<feature type="transmembrane region" description="Helical" evidence="1">
    <location>
        <begin position="141"/>
        <end position="159"/>
    </location>
</feature>
<feature type="domain" description="Phosphatidic acid phosphatase type 2/haloperoxidase" evidence="2">
    <location>
        <begin position="99"/>
        <end position="209"/>
    </location>
</feature>
<keyword evidence="4" id="KW-1185">Reference proteome</keyword>
<dbReference type="SUPFAM" id="SSF48317">
    <property type="entry name" value="Acid phosphatase/Vanadium-dependent haloperoxidase"/>
    <property type="match status" value="1"/>
</dbReference>
<dbReference type="EMBL" id="JACOMF010000013">
    <property type="protein sequence ID" value="MBC4016177.1"/>
    <property type="molecule type" value="Genomic_DNA"/>
</dbReference>
<protein>
    <submittedName>
        <fullName evidence="3">Phosphatase PAP2 family protein</fullName>
    </submittedName>
</protein>
<dbReference type="CDD" id="cd03392">
    <property type="entry name" value="PAP2_like_2"/>
    <property type="match status" value="1"/>
</dbReference>
<feature type="transmembrane region" description="Helical" evidence="1">
    <location>
        <begin position="166"/>
        <end position="188"/>
    </location>
</feature>
<reference evidence="3" key="1">
    <citation type="submission" date="2020-08" db="EMBL/GenBank/DDBJ databases">
        <authorList>
            <person name="Hu Y."/>
            <person name="Nguyen S.V."/>
            <person name="Li F."/>
            <person name="Fanning S."/>
        </authorList>
    </citation>
    <scope>NUCLEOTIDE SEQUENCE</scope>
    <source>
        <strain evidence="3">SYSU D8009</strain>
    </source>
</reference>
<dbReference type="Gene3D" id="1.20.144.10">
    <property type="entry name" value="Phosphatidic acid phosphatase type 2/haloperoxidase"/>
    <property type="match status" value="2"/>
</dbReference>
<keyword evidence="1" id="KW-0472">Membrane</keyword>
<dbReference type="Proteomes" id="UP000600101">
    <property type="component" value="Unassembled WGS sequence"/>
</dbReference>
<proteinExistence type="predicted"/>
<gene>
    <name evidence="3" type="ORF">H7965_12685</name>
</gene>
<keyword evidence="1" id="KW-1133">Transmembrane helix</keyword>
<keyword evidence="1" id="KW-0812">Transmembrane</keyword>
<dbReference type="PANTHER" id="PTHR14969">
    <property type="entry name" value="SPHINGOSINE-1-PHOSPHATE PHOSPHOHYDROLASE"/>
    <property type="match status" value="1"/>
</dbReference>
<name>A0A9X0QZY9_9PROT</name>
<sequence>MRSRMVEQGAVLAALAICAAGLLGFALLLGLASGEPHHFDTTVLLALRQPNGEPIGPHWLALAMRDITALGGMAVLTLAGLVAFGALALRRRWRAVWLLLLSLPGAMLLNTLLKQGFDRPRPDLVSRLAEVATSSFPSGHAMLSAVGYLTLGALLAAAAERRRDRGYILGVAVALTLLVGSSRVFLGVHWPSDVLAGWCLGAAWAMGCWLLLRAWPRRDRKPPPPEA</sequence>
<accession>A0A9X0QZY9</accession>
<dbReference type="AlphaFoldDB" id="A0A9X0QZY9"/>
<evidence type="ECO:0000256" key="1">
    <source>
        <dbReference type="SAM" id="Phobius"/>
    </source>
</evidence>
<dbReference type="InterPro" id="IPR000326">
    <property type="entry name" value="PAP2/HPO"/>
</dbReference>
<dbReference type="SMART" id="SM00014">
    <property type="entry name" value="acidPPc"/>
    <property type="match status" value="1"/>
</dbReference>
<evidence type="ECO:0000313" key="4">
    <source>
        <dbReference type="Proteomes" id="UP000600101"/>
    </source>
</evidence>